<dbReference type="InterPro" id="IPR002068">
    <property type="entry name" value="A-crystallin/Hsp20_dom"/>
</dbReference>
<evidence type="ECO:0000259" key="1">
    <source>
        <dbReference type="PROSITE" id="PS01031"/>
    </source>
</evidence>
<accession>A0AA48M187</accession>
<dbReference type="Pfam" id="PF00011">
    <property type="entry name" value="HSP20"/>
    <property type="match status" value="1"/>
</dbReference>
<evidence type="ECO:0000313" key="2">
    <source>
        <dbReference type="EMBL" id="CAJ0868884.1"/>
    </source>
</evidence>
<dbReference type="SUPFAM" id="SSF49764">
    <property type="entry name" value="HSP20-like chaperones"/>
    <property type="match status" value="1"/>
</dbReference>
<feature type="domain" description="SHSP" evidence="1">
    <location>
        <begin position="57"/>
        <end position="171"/>
    </location>
</feature>
<dbReference type="CDD" id="cd06464">
    <property type="entry name" value="ACD_sHsps-like"/>
    <property type="match status" value="1"/>
</dbReference>
<protein>
    <recommendedName>
        <fullName evidence="1">SHSP domain-containing protein</fullName>
    </recommendedName>
</protein>
<name>A0AA48M187_9ZZZZ</name>
<sequence>MAQEQQNAPEKKDGGAVVSPDLWDWRPFEALRRQLDRFFDEAPLQKRSGEMETFDRLLGLQGSPPVDFLERDNEFEVTAELPGLDQKDVEVKVANGALVIHGEKKMEREEKREGMFFSERRYGSFKRSFRLPENVDVDRIGASFEKGVLKVTLPKSAQATSEEKKIDIAVK</sequence>
<dbReference type="PANTHER" id="PTHR11527">
    <property type="entry name" value="HEAT-SHOCK PROTEIN 20 FAMILY MEMBER"/>
    <property type="match status" value="1"/>
</dbReference>
<dbReference type="InterPro" id="IPR008978">
    <property type="entry name" value="HSP20-like_chaperone"/>
</dbReference>
<dbReference type="PROSITE" id="PS01031">
    <property type="entry name" value="SHSP"/>
    <property type="match status" value="1"/>
</dbReference>
<dbReference type="AlphaFoldDB" id="A0AA48M187"/>
<gene>
    <name evidence="2" type="ORF">AMST5_02086</name>
</gene>
<organism evidence="2">
    <name type="scientific">freshwater sediment metagenome</name>
    <dbReference type="NCBI Taxonomy" id="556182"/>
    <lineage>
        <taxon>unclassified sequences</taxon>
        <taxon>metagenomes</taxon>
        <taxon>ecological metagenomes</taxon>
    </lineage>
</organism>
<dbReference type="InterPro" id="IPR031107">
    <property type="entry name" value="Small_HSP"/>
</dbReference>
<dbReference type="EMBL" id="OY288114">
    <property type="protein sequence ID" value="CAJ0868884.1"/>
    <property type="molecule type" value="Genomic_DNA"/>
</dbReference>
<dbReference type="Gene3D" id="2.60.40.790">
    <property type="match status" value="1"/>
</dbReference>
<reference evidence="2" key="1">
    <citation type="submission" date="2023-07" db="EMBL/GenBank/DDBJ databases">
        <authorList>
            <person name="Pelsma A.J. K."/>
        </authorList>
    </citation>
    <scope>NUCLEOTIDE SEQUENCE</scope>
</reference>
<proteinExistence type="predicted"/>